<evidence type="ECO:0000313" key="3">
    <source>
        <dbReference type="Proteomes" id="UP000053766"/>
    </source>
</evidence>
<sequence length="158" mass="18388">MYLRLVVERRKTCRTQSGHSCVNEKDENKEAKNIEGDKEKDEEKGHKNGDQIPDTKKTDGDKAANNGDEKKSADDKVGNDKAKEEEMRKEELRICELKPKQIKRNDKEERIAQGKEMRNKGDYPTFNDVESDWDSNKEKALRTAPERQRAKRKPKMPK</sequence>
<dbReference type="EMBL" id="KN716378">
    <property type="protein sequence ID" value="KJH45926.1"/>
    <property type="molecule type" value="Genomic_DNA"/>
</dbReference>
<feature type="compositionally biased region" description="Basic residues" evidence="1">
    <location>
        <begin position="149"/>
        <end position="158"/>
    </location>
</feature>
<gene>
    <name evidence="2" type="ORF">DICVIV_08004</name>
</gene>
<keyword evidence="3" id="KW-1185">Reference proteome</keyword>
<dbReference type="AlphaFoldDB" id="A0A0D8XU73"/>
<reference evidence="3" key="2">
    <citation type="journal article" date="2016" name="Sci. Rep.">
        <title>Dictyocaulus viviparus genome, variome and transcriptome elucidate lungworm biology and support future intervention.</title>
        <authorList>
            <person name="McNulty S.N."/>
            <person name="Strube C."/>
            <person name="Rosa B.A."/>
            <person name="Martin J.C."/>
            <person name="Tyagi R."/>
            <person name="Choi Y.J."/>
            <person name="Wang Q."/>
            <person name="Hallsworth Pepin K."/>
            <person name="Zhang X."/>
            <person name="Ozersky P."/>
            <person name="Wilson R.K."/>
            <person name="Sternberg P.W."/>
            <person name="Gasser R.B."/>
            <person name="Mitreva M."/>
        </authorList>
    </citation>
    <scope>NUCLEOTIDE SEQUENCE [LARGE SCALE GENOMIC DNA]</scope>
    <source>
        <strain evidence="3">HannoverDv2000</strain>
    </source>
</reference>
<name>A0A0D8XU73_DICVI</name>
<feature type="region of interest" description="Disordered" evidence="1">
    <location>
        <begin position="1"/>
        <end position="158"/>
    </location>
</feature>
<dbReference type="Proteomes" id="UP000053766">
    <property type="component" value="Unassembled WGS sequence"/>
</dbReference>
<feature type="compositionally biased region" description="Basic and acidic residues" evidence="1">
    <location>
        <begin position="1"/>
        <end position="10"/>
    </location>
</feature>
<protein>
    <submittedName>
        <fullName evidence="2">Uncharacterized protein</fullName>
    </submittedName>
</protein>
<proteinExistence type="predicted"/>
<evidence type="ECO:0000256" key="1">
    <source>
        <dbReference type="SAM" id="MobiDB-lite"/>
    </source>
</evidence>
<evidence type="ECO:0000313" key="2">
    <source>
        <dbReference type="EMBL" id="KJH45926.1"/>
    </source>
</evidence>
<reference evidence="2 3" key="1">
    <citation type="submission" date="2013-11" db="EMBL/GenBank/DDBJ databases">
        <title>Draft genome of the bovine lungworm Dictyocaulus viviparus.</title>
        <authorList>
            <person name="Mitreva M."/>
        </authorList>
    </citation>
    <scope>NUCLEOTIDE SEQUENCE [LARGE SCALE GENOMIC DNA]</scope>
    <source>
        <strain evidence="2 3">HannoverDv2000</strain>
    </source>
</reference>
<accession>A0A0D8XU73</accession>
<organism evidence="2 3">
    <name type="scientific">Dictyocaulus viviparus</name>
    <name type="common">Bovine lungworm</name>
    <dbReference type="NCBI Taxonomy" id="29172"/>
    <lineage>
        <taxon>Eukaryota</taxon>
        <taxon>Metazoa</taxon>
        <taxon>Ecdysozoa</taxon>
        <taxon>Nematoda</taxon>
        <taxon>Chromadorea</taxon>
        <taxon>Rhabditida</taxon>
        <taxon>Rhabditina</taxon>
        <taxon>Rhabditomorpha</taxon>
        <taxon>Strongyloidea</taxon>
        <taxon>Metastrongylidae</taxon>
        <taxon>Dictyocaulus</taxon>
    </lineage>
</organism>
<feature type="compositionally biased region" description="Basic and acidic residues" evidence="1">
    <location>
        <begin position="22"/>
        <end position="121"/>
    </location>
</feature>
<feature type="compositionally biased region" description="Basic and acidic residues" evidence="1">
    <location>
        <begin position="134"/>
        <end position="148"/>
    </location>
</feature>
<dbReference type="OrthoDB" id="5876145at2759"/>